<organism evidence="1 2">
    <name type="scientific">Leptospira yanagawae serovar Saopaulo str. Sao Paulo = ATCC 700523</name>
    <dbReference type="NCBI Taxonomy" id="1249483"/>
    <lineage>
        <taxon>Bacteria</taxon>
        <taxon>Pseudomonadati</taxon>
        <taxon>Spirochaetota</taxon>
        <taxon>Spirochaetia</taxon>
        <taxon>Leptospirales</taxon>
        <taxon>Leptospiraceae</taxon>
        <taxon>Leptospira</taxon>
    </lineage>
</organism>
<gene>
    <name evidence="1" type="ORF">LEP1GSC202_1377</name>
</gene>
<dbReference type="RefSeq" id="WP_015676470.1">
    <property type="nucleotide sequence ID" value="NZ_AOGX02000015.1"/>
</dbReference>
<proteinExistence type="predicted"/>
<dbReference type="OrthoDB" id="5749002at2"/>
<dbReference type="AlphaFoldDB" id="A0A5E8HBQ7"/>
<protein>
    <submittedName>
        <fullName evidence="1">Uncharacterized protein</fullName>
    </submittedName>
</protein>
<comment type="caution">
    <text evidence="1">The sequence shown here is derived from an EMBL/GenBank/DDBJ whole genome shotgun (WGS) entry which is preliminary data.</text>
</comment>
<dbReference type="STRING" id="1249483.LEP1GSC202_1377"/>
<evidence type="ECO:0000313" key="2">
    <source>
        <dbReference type="Proteomes" id="UP000013996"/>
    </source>
</evidence>
<accession>A0A5E8HBQ7</accession>
<name>A0A5E8HBQ7_9LEPT</name>
<evidence type="ECO:0000313" key="1">
    <source>
        <dbReference type="EMBL" id="EOQ88881.1"/>
    </source>
</evidence>
<sequence>MPQSLFNETYFKKNNYFRNELNISPERLKELVNLVTNWQQNCESFNPDVDKESIDELEFVDLIFKKILGYKGKGENSESFHIYPKYKIEGAGVSGGSGFADLALGQFSKIKGDAEVVIEFKGQETSDLTKLSNRRDKLSPVDQCWKYLLNHPSAKWGIVTNFNEIRIYNKDKGQNSFETFYFSVPKEYKDKFLPLSTETELLKFITLLKKENLLYSNGISRTEELLKIKGLEETKVQKEFYLSYKNLRTQFFYEALKHNNQYESIKPKSDLLQLIQKLLDRIIFCWF</sequence>
<dbReference type="EMBL" id="AOGX02000015">
    <property type="protein sequence ID" value="EOQ88881.1"/>
    <property type="molecule type" value="Genomic_DNA"/>
</dbReference>
<dbReference type="Proteomes" id="UP000013996">
    <property type="component" value="Unassembled WGS sequence"/>
</dbReference>
<reference evidence="1 2" key="1">
    <citation type="submission" date="2013-04" db="EMBL/GenBank/DDBJ databases">
        <authorList>
            <person name="Harkins D.M."/>
            <person name="Durkin A.S."/>
            <person name="Brinkac L.M."/>
            <person name="Haft D.H."/>
            <person name="Selengut J.D."/>
            <person name="Sanka R."/>
            <person name="DePew J."/>
            <person name="Purushe J."/>
            <person name="Hartskeerl R.A."/>
            <person name="Ahmed A."/>
            <person name="van der Linden H."/>
            <person name="Goris M.G.A."/>
            <person name="Vinetz J.M."/>
            <person name="Sutton G.G."/>
            <person name="Nierman W.C."/>
            <person name="Fouts D.E."/>
        </authorList>
    </citation>
    <scope>NUCLEOTIDE SEQUENCE [LARGE SCALE GENOMIC DNA]</scope>
    <source>
        <strain evidence="1 2">Sao Paulo</strain>
    </source>
</reference>